<dbReference type="InterPro" id="IPR027538">
    <property type="entry name" value="Get1_fungi"/>
</dbReference>
<dbReference type="GO" id="GO:0043495">
    <property type="term" value="F:protein-membrane adaptor activity"/>
    <property type="evidence" value="ECO:0007669"/>
    <property type="project" value="TreeGrafter"/>
</dbReference>
<dbReference type="Proteomes" id="UP000322225">
    <property type="component" value="Chromosome 6"/>
</dbReference>
<dbReference type="AlphaFoldDB" id="A0A5M6C7C6"/>
<dbReference type="EMBL" id="CP144056">
    <property type="protein sequence ID" value="WWD19245.1"/>
    <property type="molecule type" value="Genomic_DNA"/>
</dbReference>
<keyword evidence="6 9" id="KW-1133">Transmembrane helix</keyword>
<dbReference type="GO" id="GO:0071816">
    <property type="term" value="P:tail-anchored membrane protein insertion into ER membrane"/>
    <property type="evidence" value="ECO:0007669"/>
    <property type="project" value="InterPro"/>
</dbReference>
<reference evidence="10" key="2">
    <citation type="submission" date="2024-01" db="EMBL/GenBank/DDBJ databases">
        <title>Comparative genomics of Cryptococcus and Kwoniella reveals pathogenesis evolution and contrasting modes of karyotype evolution via chromosome fusion or intercentromeric recombination.</title>
        <authorList>
            <person name="Coelho M.A."/>
            <person name="David-Palma M."/>
            <person name="Shea T."/>
            <person name="Bowers K."/>
            <person name="McGinley-Smith S."/>
            <person name="Mohammad A.W."/>
            <person name="Gnirke A."/>
            <person name="Yurkov A.M."/>
            <person name="Nowrousian M."/>
            <person name="Sun S."/>
            <person name="Cuomo C.A."/>
            <person name="Heitman J."/>
        </authorList>
    </citation>
    <scope>NUCLEOTIDE SEQUENCE</scope>
    <source>
        <strain evidence="10">CBS 12478</strain>
    </source>
</reference>
<gene>
    <name evidence="9" type="primary">GET1</name>
    <name evidence="10" type="ORF">CI109_103703</name>
</gene>
<dbReference type="InterPro" id="IPR028945">
    <property type="entry name" value="Get1"/>
</dbReference>
<comment type="similarity">
    <text evidence="2 9">Belongs to the WRB/GET1 family.</text>
</comment>
<comment type="subcellular location">
    <subcellularLocation>
        <location evidence="1">Endoplasmic reticulum membrane</location>
        <topology evidence="1">Multi-pass membrane protein</topology>
    </subcellularLocation>
</comment>
<feature type="topological domain" description="Lumenal" evidence="9">
    <location>
        <begin position="1"/>
        <end position="4"/>
    </location>
</feature>
<sequence length="216" mass="24213">MINLALLIFLVVLFTQIVSWVGKTVLQEVAFAVYSRVFLSGTASKQRQLRKQVLAEKAELGWTSSQDEFAKWAKLRRKLDKGIADLEKINTTLTSSKTSFSVKFNSLLWILMTGSQLFLVWWYRKQPIFWLPQGWVPKPVAWILSFPSAPLGSVSSGAWGAVCKRVLQSVEEIVKAILEPTVVPNGPFPTAPFPAQSQSQPSAKIEPITLEHEKLD</sequence>
<proteinExistence type="inferred from homology"/>
<dbReference type="FunFam" id="1.10.287.660:FF:000006">
    <property type="entry name" value="Protein GET1"/>
    <property type="match status" value="1"/>
</dbReference>
<comment type="caution">
    <text evidence="9">Lacks conserved residue(s) required for the propagation of feature annotation.</text>
</comment>
<dbReference type="PANTHER" id="PTHR42650">
    <property type="entry name" value="TAIL-ANCHORED PROTEIN INSERTION RECEPTOR WRB"/>
    <property type="match status" value="1"/>
</dbReference>
<dbReference type="GO" id="GO:0043529">
    <property type="term" value="C:GET complex"/>
    <property type="evidence" value="ECO:0007669"/>
    <property type="project" value="InterPro"/>
</dbReference>
<accession>A0A5M6C7C6</accession>
<evidence type="ECO:0000256" key="1">
    <source>
        <dbReference type="ARBA" id="ARBA00004477"/>
    </source>
</evidence>
<dbReference type="PANTHER" id="PTHR42650:SF1">
    <property type="entry name" value="GUIDED ENTRY OF TAIL-ANCHORED PROTEINS FACTOR 1"/>
    <property type="match status" value="1"/>
</dbReference>
<evidence type="ECO:0000256" key="4">
    <source>
        <dbReference type="ARBA" id="ARBA00022692"/>
    </source>
</evidence>
<evidence type="ECO:0000256" key="2">
    <source>
        <dbReference type="ARBA" id="ARBA00010799"/>
    </source>
</evidence>
<dbReference type="Pfam" id="PF04420">
    <property type="entry name" value="CHD5"/>
    <property type="match status" value="1"/>
</dbReference>
<reference evidence="10" key="1">
    <citation type="submission" date="2017-08" db="EMBL/GenBank/DDBJ databases">
        <authorList>
            <person name="Cuomo C."/>
            <person name="Billmyre B."/>
            <person name="Heitman J."/>
        </authorList>
    </citation>
    <scope>NUCLEOTIDE SEQUENCE</scope>
    <source>
        <strain evidence="10">CBS 12478</strain>
    </source>
</reference>
<evidence type="ECO:0000256" key="8">
    <source>
        <dbReference type="ARBA" id="ARBA00023136"/>
    </source>
</evidence>
<keyword evidence="7" id="KW-0175">Coiled coil</keyword>
<evidence type="ECO:0000313" key="10">
    <source>
        <dbReference type="EMBL" id="WWD19245.1"/>
    </source>
</evidence>
<keyword evidence="5 9" id="KW-0256">Endoplasmic reticulum</keyword>
<dbReference type="OrthoDB" id="69461at2759"/>
<keyword evidence="8 9" id="KW-0472">Membrane</keyword>
<dbReference type="InterPro" id="IPR029012">
    <property type="entry name" value="Helix_hairpin_bin_sf"/>
</dbReference>
<evidence type="ECO:0000256" key="9">
    <source>
        <dbReference type="HAMAP-Rule" id="MF_03113"/>
    </source>
</evidence>
<keyword evidence="11" id="KW-1185">Reference proteome</keyword>
<protein>
    <submittedName>
        <fullName evidence="10">Protein GET1</fullName>
    </submittedName>
</protein>
<dbReference type="GO" id="GO:0005789">
    <property type="term" value="C:endoplasmic reticulum membrane"/>
    <property type="evidence" value="ECO:0007669"/>
    <property type="project" value="UniProtKB-SubCell"/>
</dbReference>
<dbReference type="Gene3D" id="1.10.287.660">
    <property type="entry name" value="Helix hairpin bin"/>
    <property type="match status" value="1"/>
</dbReference>
<evidence type="ECO:0000256" key="3">
    <source>
        <dbReference type="ARBA" id="ARBA00022448"/>
    </source>
</evidence>
<dbReference type="HAMAP" id="MF_03113">
    <property type="entry name" value="Get1"/>
    <property type="match status" value="1"/>
</dbReference>
<name>A0A5M6C7C6_9TREE</name>
<feature type="topological domain" description="Cytoplasmic" evidence="9">
    <location>
        <begin position="171"/>
        <end position="216"/>
    </location>
</feature>
<organism evidence="10 11">
    <name type="scientific">Kwoniella shandongensis</name>
    <dbReference type="NCBI Taxonomy" id="1734106"/>
    <lineage>
        <taxon>Eukaryota</taxon>
        <taxon>Fungi</taxon>
        <taxon>Dikarya</taxon>
        <taxon>Basidiomycota</taxon>
        <taxon>Agaricomycotina</taxon>
        <taxon>Tremellomycetes</taxon>
        <taxon>Tremellales</taxon>
        <taxon>Cryptococcaceae</taxon>
        <taxon>Kwoniella</taxon>
    </lineage>
</organism>
<evidence type="ECO:0000256" key="6">
    <source>
        <dbReference type="ARBA" id="ARBA00022989"/>
    </source>
</evidence>
<keyword evidence="4 9" id="KW-0812">Transmembrane</keyword>
<keyword evidence="3 9" id="KW-0813">Transport</keyword>
<evidence type="ECO:0000256" key="5">
    <source>
        <dbReference type="ARBA" id="ARBA00022824"/>
    </source>
</evidence>
<evidence type="ECO:0000256" key="7">
    <source>
        <dbReference type="ARBA" id="ARBA00023054"/>
    </source>
</evidence>
<evidence type="ECO:0000313" key="11">
    <source>
        <dbReference type="Proteomes" id="UP000322225"/>
    </source>
</evidence>